<dbReference type="Proteomes" id="UP000308600">
    <property type="component" value="Unassembled WGS sequence"/>
</dbReference>
<gene>
    <name evidence="1" type="ORF">BDN72DRAFT_113905</name>
</gene>
<name>A0ACD3AN39_9AGAR</name>
<reference evidence="1 2" key="1">
    <citation type="journal article" date="2019" name="Nat. Ecol. Evol.">
        <title>Megaphylogeny resolves global patterns of mushroom evolution.</title>
        <authorList>
            <person name="Varga T."/>
            <person name="Krizsan K."/>
            <person name="Foldi C."/>
            <person name="Dima B."/>
            <person name="Sanchez-Garcia M."/>
            <person name="Sanchez-Ramirez S."/>
            <person name="Szollosi G.J."/>
            <person name="Szarkandi J.G."/>
            <person name="Papp V."/>
            <person name="Albert L."/>
            <person name="Andreopoulos W."/>
            <person name="Angelini C."/>
            <person name="Antonin V."/>
            <person name="Barry K.W."/>
            <person name="Bougher N.L."/>
            <person name="Buchanan P."/>
            <person name="Buyck B."/>
            <person name="Bense V."/>
            <person name="Catcheside P."/>
            <person name="Chovatia M."/>
            <person name="Cooper J."/>
            <person name="Damon W."/>
            <person name="Desjardin D."/>
            <person name="Finy P."/>
            <person name="Geml J."/>
            <person name="Haridas S."/>
            <person name="Hughes K."/>
            <person name="Justo A."/>
            <person name="Karasinski D."/>
            <person name="Kautmanova I."/>
            <person name="Kiss B."/>
            <person name="Kocsube S."/>
            <person name="Kotiranta H."/>
            <person name="LaButti K.M."/>
            <person name="Lechner B.E."/>
            <person name="Liimatainen K."/>
            <person name="Lipzen A."/>
            <person name="Lukacs Z."/>
            <person name="Mihaltcheva S."/>
            <person name="Morgado L.N."/>
            <person name="Niskanen T."/>
            <person name="Noordeloos M.E."/>
            <person name="Ohm R.A."/>
            <person name="Ortiz-Santana B."/>
            <person name="Ovrebo C."/>
            <person name="Racz N."/>
            <person name="Riley R."/>
            <person name="Savchenko A."/>
            <person name="Shiryaev A."/>
            <person name="Soop K."/>
            <person name="Spirin V."/>
            <person name="Szebenyi C."/>
            <person name="Tomsovsky M."/>
            <person name="Tulloss R.E."/>
            <person name="Uehling J."/>
            <person name="Grigoriev I.V."/>
            <person name="Vagvolgyi C."/>
            <person name="Papp T."/>
            <person name="Martin F.M."/>
            <person name="Miettinen O."/>
            <person name="Hibbett D.S."/>
            <person name="Nagy L.G."/>
        </authorList>
    </citation>
    <scope>NUCLEOTIDE SEQUENCE [LARGE SCALE GENOMIC DNA]</scope>
    <source>
        <strain evidence="1 2">NL-1719</strain>
    </source>
</reference>
<protein>
    <submittedName>
        <fullName evidence="1">Uncharacterized protein</fullName>
    </submittedName>
</protein>
<sequence length="148" mass="16544">MDKIRVDVRSHSNSYEKRPSCRLVCLLGVWRCQDRRELPMLMLLLALGMNSIMWVFLLEDHLKVNFDFGSTSSFEGAAGTWGHGDSAKVESVIPCYLQYVSIAGSGLLLRRSMGKFVSLDCEVSCANAGWGRARAAMIMKVLQLPLWA</sequence>
<proteinExistence type="predicted"/>
<dbReference type="EMBL" id="ML208384">
    <property type="protein sequence ID" value="TFK67131.1"/>
    <property type="molecule type" value="Genomic_DNA"/>
</dbReference>
<accession>A0ACD3AN39</accession>
<organism evidence="1 2">
    <name type="scientific">Pluteus cervinus</name>
    <dbReference type="NCBI Taxonomy" id="181527"/>
    <lineage>
        <taxon>Eukaryota</taxon>
        <taxon>Fungi</taxon>
        <taxon>Dikarya</taxon>
        <taxon>Basidiomycota</taxon>
        <taxon>Agaricomycotina</taxon>
        <taxon>Agaricomycetes</taxon>
        <taxon>Agaricomycetidae</taxon>
        <taxon>Agaricales</taxon>
        <taxon>Pluteineae</taxon>
        <taxon>Pluteaceae</taxon>
        <taxon>Pluteus</taxon>
    </lineage>
</organism>
<evidence type="ECO:0000313" key="1">
    <source>
        <dbReference type="EMBL" id="TFK67131.1"/>
    </source>
</evidence>
<keyword evidence="2" id="KW-1185">Reference proteome</keyword>
<evidence type="ECO:0000313" key="2">
    <source>
        <dbReference type="Proteomes" id="UP000308600"/>
    </source>
</evidence>